<dbReference type="OrthoDB" id="332863at2759"/>
<evidence type="ECO:0000313" key="3">
    <source>
        <dbReference type="Proteomes" id="UP000799757"/>
    </source>
</evidence>
<keyword evidence="3" id="KW-1185">Reference proteome</keyword>
<gene>
    <name evidence="2" type="ORF">K505DRAFT_352959</name>
</gene>
<dbReference type="EMBL" id="MU002186">
    <property type="protein sequence ID" value="KAF2788788.1"/>
    <property type="molecule type" value="Genomic_DNA"/>
</dbReference>
<dbReference type="InterPro" id="IPR050114">
    <property type="entry name" value="UPF0173_UPF0282_UlaG_hydrolase"/>
</dbReference>
<dbReference type="Proteomes" id="UP000799757">
    <property type="component" value="Unassembled WGS sequence"/>
</dbReference>
<dbReference type="SUPFAM" id="SSF56281">
    <property type="entry name" value="Metallo-hydrolase/oxidoreductase"/>
    <property type="match status" value="1"/>
</dbReference>
<protein>
    <recommendedName>
        <fullName evidence="4">Metallo-beta-lactamase domain-containing protein</fullName>
    </recommendedName>
</protein>
<name>A0A6A6WY05_9PLEO</name>
<dbReference type="PANTHER" id="PTHR43546">
    <property type="entry name" value="UPF0173 METAL-DEPENDENT HYDROLASE MJ1163-RELATED"/>
    <property type="match status" value="1"/>
</dbReference>
<reference evidence="2" key="1">
    <citation type="journal article" date="2020" name="Stud. Mycol.">
        <title>101 Dothideomycetes genomes: a test case for predicting lifestyles and emergence of pathogens.</title>
        <authorList>
            <person name="Haridas S."/>
            <person name="Albert R."/>
            <person name="Binder M."/>
            <person name="Bloem J."/>
            <person name="Labutti K."/>
            <person name="Salamov A."/>
            <person name="Andreopoulos B."/>
            <person name="Baker S."/>
            <person name="Barry K."/>
            <person name="Bills G."/>
            <person name="Bluhm B."/>
            <person name="Cannon C."/>
            <person name="Castanera R."/>
            <person name="Culley D."/>
            <person name="Daum C."/>
            <person name="Ezra D."/>
            <person name="Gonzalez J."/>
            <person name="Henrissat B."/>
            <person name="Kuo A."/>
            <person name="Liang C."/>
            <person name="Lipzen A."/>
            <person name="Lutzoni F."/>
            <person name="Magnuson J."/>
            <person name="Mondo S."/>
            <person name="Nolan M."/>
            <person name="Ohm R."/>
            <person name="Pangilinan J."/>
            <person name="Park H.-J."/>
            <person name="Ramirez L."/>
            <person name="Alfaro M."/>
            <person name="Sun H."/>
            <person name="Tritt A."/>
            <person name="Yoshinaga Y."/>
            <person name="Zwiers L.-H."/>
            <person name="Turgeon B."/>
            <person name="Goodwin S."/>
            <person name="Spatafora J."/>
            <person name="Crous P."/>
            <person name="Grigoriev I."/>
        </authorList>
    </citation>
    <scope>NUCLEOTIDE SEQUENCE</scope>
    <source>
        <strain evidence="2">CBS 109.77</strain>
    </source>
</reference>
<dbReference type="GO" id="GO:0016787">
    <property type="term" value="F:hydrolase activity"/>
    <property type="evidence" value="ECO:0007669"/>
    <property type="project" value="UniProtKB-KW"/>
</dbReference>
<keyword evidence="1" id="KW-0378">Hydrolase</keyword>
<evidence type="ECO:0000256" key="1">
    <source>
        <dbReference type="ARBA" id="ARBA00022801"/>
    </source>
</evidence>
<proteinExistence type="predicted"/>
<dbReference type="Gene3D" id="3.60.15.10">
    <property type="entry name" value="Ribonuclease Z/Hydroxyacylglutathione hydrolase-like"/>
    <property type="match status" value="2"/>
</dbReference>
<accession>A0A6A6WY05</accession>
<dbReference type="PANTHER" id="PTHR43546:SF9">
    <property type="entry name" value="L-ASCORBATE-6-PHOSPHATE LACTONASE ULAG-RELATED"/>
    <property type="match status" value="1"/>
</dbReference>
<dbReference type="AlphaFoldDB" id="A0A6A6WY05"/>
<evidence type="ECO:0008006" key="4">
    <source>
        <dbReference type="Google" id="ProtNLM"/>
    </source>
</evidence>
<organism evidence="2 3">
    <name type="scientific">Melanomma pulvis-pyrius CBS 109.77</name>
    <dbReference type="NCBI Taxonomy" id="1314802"/>
    <lineage>
        <taxon>Eukaryota</taxon>
        <taxon>Fungi</taxon>
        <taxon>Dikarya</taxon>
        <taxon>Ascomycota</taxon>
        <taxon>Pezizomycotina</taxon>
        <taxon>Dothideomycetes</taxon>
        <taxon>Pleosporomycetidae</taxon>
        <taxon>Pleosporales</taxon>
        <taxon>Melanommataceae</taxon>
        <taxon>Melanomma</taxon>
    </lineage>
</organism>
<sequence>MDPFFSPADTSFPIGAVVLNNSETPALSLADLPPIDAILLSHEDHPDNLDDLGPPRPGVLVAGGKEFSVTGTPCEHLPGGECIGFIPSSDSFGSTDGLPSVIYFSGDTVYMEELVQIKEKYHVVVALLNLGAAVVHFPDGLLFWEIGAEVLVLMYFESWNHFTQGKTELKRRVCKETKVA</sequence>
<dbReference type="InterPro" id="IPR036866">
    <property type="entry name" value="RibonucZ/Hydroxyglut_hydro"/>
</dbReference>
<evidence type="ECO:0000313" key="2">
    <source>
        <dbReference type="EMBL" id="KAF2788788.1"/>
    </source>
</evidence>